<keyword evidence="5" id="KW-1185">Reference proteome</keyword>
<comment type="caution">
    <text evidence="4">The sequence shown here is derived from an EMBL/GenBank/DDBJ whole genome shotgun (WGS) entry which is preliminary data.</text>
</comment>
<reference evidence="4 5" key="1">
    <citation type="submission" date="2020-07" db="EMBL/GenBank/DDBJ databases">
        <title>Sequencing the genomes of 1000 actinobacteria strains.</title>
        <authorList>
            <person name="Klenk H.-P."/>
        </authorList>
    </citation>
    <scope>NUCLEOTIDE SEQUENCE [LARGE SCALE GENOMIC DNA]</scope>
    <source>
        <strain evidence="4 5">DSM 42178</strain>
    </source>
</reference>
<evidence type="ECO:0000259" key="3">
    <source>
        <dbReference type="PROSITE" id="PS51677"/>
    </source>
</evidence>
<dbReference type="PROSITE" id="PS51677">
    <property type="entry name" value="NODB"/>
    <property type="match status" value="1"/>
</dbReference>
<dbReference type="SUPFAM" id="SSF88713">
    <property type="entry name" value="Glycoside hydrolase/deacetylase"/>
    <property type="match status" value="1"/>
</dbReference>
<dbReference type="Gene3D" id="3.20.20.370">
    <property type="entry name" value="Glycoside hydrolase/deacetylase"/>
    <property type="match status" value="1"/>
</dbReference>
<organism evidence="4 5">
    <name type="scientific">Allostreptomyces psammosilenae</name>
    <dbReference type="NCBI Taxonomy" id="1892865"/>
    <lineage>
        <taxon>Bacteria</taxon>
        <taxon>Bacillati</taxon>
        <taxon>Actinomycetota</taxon>
        <taxon>Actinomycetes</taxon>
        <taxon>Kitasatosporales</taxon>
        <taxon>Streptomycetaceae</taxon>
        <taxon>Allostreptomyces</taxon>
    </lineage>
</organism>
<evidence type="ECO:0000256" key="1">
    <source>
        <dbReference type="ARBA" id="ARBA00004613"/>
    </source>
</evidence>
<dbReference type="EMBL" id="JACBZD010000001">
    <property type="protein sequence ID" value="NYI07469.1"/>
    <property type="molecule type" value="Genomic_DNA"/>
</dbReference>
<evidence type="ECO:0000256" key="2">
    <source>
        <dbReference type="ARBA" id="ARBA00022729"/>
    </source>
</evidence>
<dbReference type="CDD" id="cd10918">
    <property type="entry name" value="CE4_NodB_like_5s_6s"/>
    <property type="match status" value="1"/>
</dbReference>
<dbReference type="InterPro" id="IPR011330">
    <property type="entry name" value="Glyco_hydro/deAcase_b/a-brl"/>
</dbReference>
<dbReference type="InterPro" id="IPR051398">
    <property type="entry name" value="Polysacch_Deacetylase"/>
</dbReference>
<gene>
    <name evidence="4" type="ORF">FHU37_004412</name>
</gene>
<dbReference type="PANTHER" id="PTHR34216">
    <property type="match status" value="1"/>
</dbReference>
<dbReference type="InterPro" id="IPR002509">
    <property type="entry name" value="NODB_dom"/>
</dbReference>
<dbReference type="RefSeq" id="WP_179815877.1">
    <property type="nucleotide sequence ID" value="NZ_JACBZD010000001.1"/>
</dbReference>
<proteinExistence type="predicted"/>
<sequence>MQPVTFSGRRRQIDAVLRRSPAQALFRARAAHRLAVLAYHEIHDSRRFGAQLDRLLRVANPVSLEEVTEAVVAQRPLPPHSVLITLDDGDRSVLDRALPALAARGIPAVAFVIPGLLGGDTPFWWNDVAHSLAHGGTARGVTETDPHRVLGLLKTLPDADRRRIVEELRVTSDAPPLRQRQLTAEDLATLQAGGVAIGNHTLSHPCLDACDAETVRREIVEADRLLERALGRPVRTFAYPNGNFDERAERVLRQLGYHTAFLFDHRLVPARIPDPLRISRLRVGLAMTDDRFDTVVSGLHPAVHRLRGGT</sequence>
<dbReference type="Proteomes" id="UP000567795">
    <property type="component" value="Unassembled WGS sequence"/>
</dbReference>
<comment type="subcellular location">
    <subcellularLocation>
        <location evidence="1">Secreted</location>
    </subcellularLocation>
</comment>
<dbReference type="PANTHER" id="PTHR34216:SF3">
    <property type="entry name" value="POLY-BETA-1,6-N-ACETYL-D-GLUCOSAMINE N-DEACETYLASE"/>
    <property type="match status" value="1"/>
</dbReference>
<evidence type="ECO:0000313" key="4">
    <source>
        <dbReference type="EMBL" id="NYI07469.1"/>
    </source>
</evidence>
<evidence type="ECO:0000313" key="5">
    <source>
        <dbReference type="Proteomes" id="UP000567795"/>
    </source>
</evidence>
<dbReference type="GO" id="GO:0005576">
    <property type="term" value="C:extracellular region"/>
    <property type="evidence" value="ECO:0007669"/>
    <property type="project" value="UniProtKB-SubCell"/>
</dbReference>
<dbReference type="GO" id="GO:0016810">
    <property type="term" value="F:hydrolase activity, acting on carbon-nitrogen (but not peptide) bonds"/>
    <property type="evidence" value="ECO:0007669"/>
    <property type="project" value="InterPro"/>
</dbReference>
<dbReference type="GO" id="GO:0005975">
    <property type="term" value="P:carbohydrate metabolic process"/>
    <property type="evidence" value="ECO:0007669"/>
    <property type="project" value="InterPro"/>
</dbReference>
<name>A0A852ZZ93_9ACTN</name>
<accession>A0A852ZZ93</accession>
<protein>
    <submittedName>
        <fullName evidence="4">Peptidoglycan/xylan/chitin deacetylase (PgdA/CDA1 family)</fullName>
    </submittedName>
</protein>
<dbReference type="AlphaFoldDB" id="A0A852ZZ93"/>
<dbReference type="Pfam" id="PF01522">
    <property type="entry name" value="Polysacc_deac_1"/>
    <property type="match status" value="1"/>
</dbReference>
<feature type="domain" description="NodB homology" evidence="3">
    <location>
        <begin position="80"/>
        <end position="310"/>
    </location>
</feature>
<keyword evidence="2" id="KW-0732">Signal</keyword>